<evidence type="ECO:0000313" key="2">
    <source>
        <dbReference type="EMBL" id="OLP82683.1"/>
    </source>
</evidence>
<dbReference type="PANTHER" id="PTHR47027:SF20">
    <property type="entry name" value="REVERSE TRANSCRIPTASE-LIKE PROTEIN WITH RNA-DIRECTED DNA POLYMERASE DOMAIN"/>
    <property type="match status" value="1"/>
</dbReference>
<dbReference type="InterPro" id="IPR000477">
    <property type="entry name" value="RT_dom"/>
</dbReference>
<dbReference type="SUPFAM" id="SSF56672">
    <property type="entry name" value="DNA/RNA polymerases"/>
    <property type="match status" value="1"/>
</dbReference>
<dbReference type="SUPFAM" id="SSF56219">
    <property type="entry name" value="DNase I-like"/>
    <property type="match status" value="1"/>
</dbReference>
<proteinExistence type="predicted"/>
<name>A0A1Q9CIC1_SYMMI</name>
<dbReference type="Proteomes" id="UP000186817">
    <property type="component" value="Unassembled WGS sequence"/>
</dbReference>
<sequence>MSGAKLASVGKYLFLRRAEQNGGTYYRGKWMSASALGTHSSAAKQQDGPPKRWLKRWLDAAASPKSTARLRVRCYNMGGVNAPVYDHLHFWLTTTCTDDIVILQELHWGCGRTKATWTVPGWSLVISADPLQRYAGVGVAISHRVADSDHISFKSCLPGRLLHARCVTADKTLDVIAGYQWVRSDSGVVRIRSASGAMLGPKEEFNEILQHFRAAFDGPVAEGNLLSETGEGRTQDQPLGLQDPSSKIVAMAVRERLQSIVQEFVMSKPLYAYITGKSIDGAIARVVQHCAHVREQMKHAVPTVHDRRSRKKVKACCGGAMLSLDLSRAFDEVPRESLSAALAHAQVPPELRDLIIALHVQCVYKVTHKGQTGVFPMRKGVRQGCALSPLLFTLFTCHIYDVLASRTSHTWAQQAITLFADDSHFTWIINHMDDLRFLVRSVRATFQTFREFGMQLNMDKSRFVVKLQGGAAKRWLKEVQDVLALASSSSNLRSADVQVGVLAAQDYVAGGQVPGMRGGLLGHPCRTSPTTSPDVVKVSAPSEDSSVTVPAAALLQDPAFQQLARQHWKRPLENEDYRARLKEYCVICGQWCATAKQHQRLMHPEAWCQNVGWTVAGDQALNHKWVYHSWDPAEKKQVVAADQPLAHADAMRLIDQLMMHIPTEGVLKNFKTTRRMNAKGQYKAEVLPYMVSIGLRGESSAICFNALRTLSGSAFMKLIGVRVRPERGQETQLIKQLKQSYMGTTFCEWTQSTAPWSSDA</sequence>
<evidence type="ECO:0000313" key="3">
    <source>
        <dbReference type="Proteomes" id="UP000186817"/>
    </source>
</evidence>
<gene>
    <name evidence="2" type="ORF">AK812_SmicGene36641</name>
</gene>
<organism evidence="2 3">
    <name type="scientific">Symbiodinium microadriaticum</name>
    <name type="common">Dinoflagellate</name>
    <name type="synonym">Zooxanthella microadriatica</name>
    <dbReference type="NCBI Taxonomy" id="2951"/>
    <lineage>
        <taxon>Eukaryota</taxon>
        <taxon>Sar</taxon>
        <taxon>Alveolata</taxon>
        <taxon>Dinophyceae</taxon>
        <taxon>Suessiales</taxon>
        <taxon>Symbiodiniaceae</taxon>
        <taxon>Symbiodinium</taxon>
    </lineage>
</organism>
<comment type="caution">
    <text evidence="2">The sequence shown here is derived from an EMBL/GenBank/DDBJ whole genome shotgun (WGS) entry which is preliminary data.</text>
</comment>
<protein>
    <submittedName>
        <fullName evidence="2">LINE-1 reverse transcriptase-like</fullName>
    </submittedName>
</protein>
<dbReference type="PROSITE" id="PS50878">
    <property type="entry name" value="RT_POL"/>
    <property type="match status" value="1"/>
</dbReference>
<dbReference type="AlphaFoldDB" id="A0A1Q9CIC1"/>
<keyword evidence="3" id="KW-1185">Reference proteome</keyword>
<keyword evidence="2" id="KW-0548">Nucleotidyltransferase</keyword>
<keyword evidence="2" id="KW-0808">Transferase</keyword>
<dbReference type="InterPro" id="IPR043502">
    <property type="entry name" value="DNA/RNA_pol_sf"/>
</dbReference>
<dbReference type="EMBL" id="LSRX01001173">
    <property type="protein sequence ID" value="OLP82683.1"/>
    <property type="molecule type" value="Genomic_DNA"/>
</dbReference>
<feature type="domain" description="Reverse transcriptase" evidence="1">
    <location>
        <begin position="222"/>
        <end position="480"/>
    </location>
</feature>
<reference evidence="2 3" key="1">
    <citation type="submission" date="2016-02" db="EMBL/GenBank/DDBJ databases">
        <title>Genome analysis of coral dinoflagellate symbionts highlights evolutionary adaptations to a symbiotic lifestyle.</title>
        <authorList>
            <person name="Aranda M."/>
            <person name="Li Y."/>
            <person name="Liew Y.J."/>
            <person name="Baumgarten S."/>
            <person name="Simakov O."/>
            <person name="Wilson M."/>
            <person name="Piel J."/>
            <person name="Ashoor H."/>
            <person name="Bougouffa S."/>
            <person name="Bajic V.B."/>
            <person name="Ryu T."/>
            <person name="Ravasi T."/>
            <person name="Bayer T."/>
            <person name="Micklem G."/>
            <person name="Kim H."/>
            <person name="Bhak J."/>
            <person name="Lajeunesse T.C."/>
            <person name="Voolstra C.R."/>
        </authorList>
    </citation>
    <scope>NUCLEOTIDE SEQUENCE [LARGE SCALE GENOMIC DNA]</scope>
    <source>
        <strain evidence="2 3">CCMP2467</strain>
    </source>
</reference>
<evidence type="ECO:0000259" key="1">
    <source>
        <dbReference type="PROSITE" id="PS50878"/>
    </source>
</evidence>
<dbReference type="InterPro" id="IPR036691">
    <property type="entry name" value="Endo/exonu/phosph_ase_sf"/>
</dbReference>
<dbReference type="GO" id="GO:0003964">
    <property type="term" value="F:RNA-directed DNA polymerase activity"/>
    <property type="evidence" value="ECO:0007669"/>
    <property type="project" value="UniProtKB-KW"/>
</dbReference>
<dbReference type="Pfam" id="PF00078">
    <property type="entry name" value="RVT_1"/>
    <property type="match status" value="1"/>
</dbReference>
<dbReference type="PANTHER" id="PTHR47027">
    <property type="entry name" value="REVERSE TRANSCRIPTASE DOMAIN-CONTAINING PROTEIN"/>
    <property type="match status" value="1"/>
</dbReference>
<dbReference type="Gene3D" id="3.60.10.10">
    <property type="entry name" value="Endonuclease/exonuclease/phosphatase"/>
    <property type="match status" value="1"/>
</dbReference>
<dbReference type="OrthoDB" id="443221at2759"/>
<accession>A0A1Q9CIC1</accession>
<keyword evidence="2" id="KW-0695">RNA-directed DNA polymerase</keyword>